<dbReference type="EMBL" id="UZAU01000650">
    <property type="status" value="NOT_ANNOTATED_CDS"/>
    <property type="molecule type" value="Genomic_DNA"/>
</dbReference>
<dbReference type="CDD" id="cd01647">
    <property type="entry name" value="RT_LTR"/>
    <property type="match status" value="1"/>
</dbReference>
<proteinExistence type="predicted"/>
<dbReference type="Gene3D" id="3.10.10.10">
    <property type="entry name" value="HIV Type 1 Reverse Transcriptase, subunit A, domain 1"/>
    <property type="match status" value="2"/>
</dbReference>
<dbReference type="Gene3D" id="1.20.5.110">
    <property type="match status" value="1"/>
</dbReference>
<organism evidence="5 6">
    <name type="scientific">Cannabis sativa</name>
    <name type="common">Hemp</name>
    <name type="synonym">Marijuana</name>
    <dbReference type="NCBI Taxonomy" id="3483"/>
    <lineage>
        <taxon>Eukaryota</taxon>
        <taxon>Viridiplantae</taxon>
        <taxon>Streptophyta</taxon>
        <taxon>Embryophyta</taxon>
        <taxon>Tracheophyta</taxon>
        <taxon>Spermatophyta</taxon>
        <taxon>Magnoliopsida</taxon>
        <taxon>eudicotyledons</taxon>
        <taxon>Gunneridae</taxon>
        <taxon>Pentapetalae</taxon>
        <taxon>rosids</taxon>
        <taxon>fabids</taxon>
        <taxon>Rosales</taxon>
        <taxon>Cannabaceae</taxon>
        <taxon>Cannabis</taxon>
    </lineage>
</organism>
<evidence type="ECO:0000313" key="5">
    <source>
        <dbReference type="EnsemblPlants" id="cds.evm.model.07.954"/>
    </source>
</evidence>
<reference evidence="5" key="2">
    <citation type="submission" date="2021-03" db="UniProtKB">
        <authorList>
            <consortium name="EnsemblPlants"/>
        </authorList>
    </citation>
    <scope>IDENTIFICATION</scope>
</reference>
<dbReference type="InterPro" id="IPR053134">
    <property type="entry name" value="RNA-dir_DNA_polymerase"/>
</dbReference>
<dbReference type="CDD" id="cd15853">
    <property type="entry name" value="SNARE_Bet1"/>
    <property type="match status" value="1"/>
</dbReference>
<sequence>MSVLSGAPMNTFARNITGDIHDEVETHNRFLDRMGNNMDASRGIMSGTMDRFKRAERYFPCYSYDEHKNFEAMFISFSWNALLWELWLSTKAELQIQRPRTIDEAMDIAQDIEEKLQTTHVNRPRLPDYCRVGHRCKKKEFNVVLMFNESEAEPLDSKGDKSNNEAPEFESNETNTNMEVSLQSMVGLTSNNTMILKGVIQGVDVWNDFLPIKLGSADLILGLQWPTTLDMTHIDWKMQTMEFQVGNQCVTIKGDPSLGRNLVTLKTMYKTLLAEKNGILLELNVVTTTPTEIENECPNYLGNLLFKHEAIFSPPEELPPSRQHEHAINLQLGTTPISVRPYCHPYFQKAEIEKLIKEMLPYGIIQPNNNPFSGPVLLVKKKMDHGGFASIIELSTATIPDKYPILAEAETTFRIHDGYYEFLVIPFGMTNAPTTFQSFMNDIFQPQLRSTVLVFFDDILICSKIEEEHIAHLDVVFEILGCHKLYVNKKKCVFGKREGCETCQRNKYLIASPAVLLQPILLSAQRSNLPQQLLAVVVQITRHSAEAEYNQSPANRWPIRLNWSLETYFGASLMTIHGNGLGGFHGPSFGTILLITLPSNALRSKLCMGGIPHPCCHMKRKVGKVAYKLQLPNHTSIRPVFHVSQLRHAIGGGHMLATIPPQLARLGASASTRNSPPPAAQTYRSHNNRGSYQADFPPEI</sequence>
<keyword evidence="6" id="KW-1185">Reference proteome</keyword>
<dbReference type="Pfam" id="PF00078">
    <property type="entry name" value="RVT_1"/>
    <property type="match status" value="1"/>
</dbReference>
<feature type="region of interest" description="Disordered" evidence="3">
    <location>
        <begin position="153"/>
        <end position="173"/>
    </location>
</feature>
<dbReference type="EnsemblPlants" id="evm.model.07.954">
    <property type="protein sequence ID" value="cds.evm.model.07.954"/>
    <property type="gene ID" value="evm.TU.07.954"/>
</dbReference>
<dbReference type="SUPFAM" id="SSF56672">
    <property type="entry name" value="DNA/RNA polymerases"/>
    <property type="match status" value="1"/>
</dbReference>
<feature type="domain" description="T-SNARE coiled-coil homology" evidence="4">
    <location>
        <begin position="14"/>
        <end position="55"/>
    </location>
</feature>
<dbReference type="Gramene" id="evm.model.07.954">
    <property type="protein sequence ID" value="cds.evm.model.07.954"/>
    <property type="gene ID" value="evm.TU.07.954"/>
</dbReference>
<reference evidence="5" key="1">
    <citation type="submission" date="2018-11" db="EMBL/GenBank/DDBJ databases">
        <authorList>
            <person name="Grassa J C."/>
        </authorList>
    </citation>
    <scope>NUCLEOTIDE SEQUENCE [LARGE SCALE GENOMIC DNA]</scope>
</reference>
<dbReference type="SUPFAM" id="SSF58038">
    <property type="entry name" value="SNARE fusion complex"/>
    <property type="match status" value="1"/>
</dbReference>
<comment type="subcellular location">
    <subcellularLocation>
        <location evidence="2">Endomembrane system</location>
        <topology evidence="2">Single-pass type IV membrane protein</topology>
    </subcellularLocation>
</comment>
<dbReference type="InterPro" id="IPR000727">
    <property type="entry name" value="T_SNARE_dom"/>
</dbReference>
<dbReference type="GO" id="GO:0012505">
    <property type="term" value="C:endomembrane system"/>
    <property type="evidence" value="ECO:0007669"/>
    <property type="project" value="UniProtKB-SubCell"/>
</dbReference>
<feature type="compositionally biased region" description="Polar residues" evidence="3">
    <location>
        <begin position="682"/>
        <end position="691"/>
    </location>
</feature>
<dbReference type="PANTHER" id="PTHR24559">
    <property type="entry name" value="TRANSPOSON TY3-I GAG-POL POLYPROTEIN"/>
    <property type="match status" value="1"/>
</dbReference>
<keyword evidence="1" id="KW-0653">Protein transport</keyword>
<evidence type="ECO:0000256" key="1">
    <source>
        <dbReference type="ARBA" id="ARBA00022927"/>
    </source>
</evidence>
<dbReference type="InterPro" id="IPR043502">
    <property type="entry name" value="DNA/RNA_pol_sf"/>
</dbReference>
<dbReference type="InterPro" id="IPR000477">
    <property type="entry name" value="RT_dom"/>
</dbReference>
<dbReference type="Proteomes" id="UP000596661">
    <property type="component" value="Chromosome 7"/>
</dbReference>
<dbReference type="AlphaFoldDB" id="A0A803Q751"/>
<dbReference type="PROSITE" id="PS50192">
    <property type="entry name" value="T_SNARE"/>
    <property type="match status" value="1"/>
</dbReference>
<evidence type="ECO:0000256" key="2">
    <source>
        <dbReference type="ARBA" id="ARBA00046280"/>
    </source>
</evidence>
<evidence type="ECO:0000256" key="3">
    <source>
        <dbReference type="SAM" id="MobiDB-lite"/>
    </source>
</evidence>
<dbReference type="InterPro" id="IPR056924">
    <property type="entry name" value="SH3_Tf2-1"/>
</dbReference>
<dbReference type="Gene3D" id="3.30.70.270">
    <property type="match status" value="1"/>
</dbReference>
<name>A0A803Q751_CANSA</name>
<dbReference type="PANTHER" id="PTHR24559:SF450">
    <property type="entry name" value="RNA-DIRECTED DNA POLYMERASE HOMOLOG"/>
    <property type="match status" value="1"/>
</dbReference>
<evidence type="ECO:0000313" key="6">
    <source>
        <dbReference type="Proteomes" id="UP000596661"/>
    </source>
</evidence>
<dbReference type="InterPro" id="IPR039899">
    <property type="entry name" value="BET1_SNARE"/>
</dbReference>
<dbReference type="GO" id="GO:0015031">
    <property type="term" value="P:protein transport"/>
    <property type="evidence" value="ECO:0007669"/>
    <property type="project" value="UniProtKB-KW"/>
</dbReference>
<keyword evidence="1" id="KW-0813">Transport</keyword>
<dbReference type="InterPro" id="IPR043128">
    <property type="entry name" value="Rev_trsase/Diguanyl_cyclase"/>
</dbReference>
<dbReference type="Pfam" id="PF24626">
    <property type="entry name" value="SH3_Tf2-1"/>
    <property type="match status" value="1"/>
</dbReference>
<feature type="region of interest" description="Disordered" evidence="3">
    <location>
        <begin position="667"/>
        <end position="700"/>
    </location>
</feature>
<evidence type="ECO:0000259" key="4">
    <source>
        <dbReference type="PROSITE" id="PS50192"/>
    </source>
</evidence>
<accession>A0A803Q751</accession>
<protein>
    <recommendedName>
        <fullName evidence="4">t-SNARE coiled-coil homology domain-containing protein</fullName>
    </recommendedName>
</protein>